<accession>A0A098LAH1</accession>
<dbReference type="Pfam" id="PF00795">
    <property type="entry name" value="CN_hydrolase"/>
    <property type="match status" value="1"/>
</dbReference>
<reference evidence="7 8" key="1">
    <citation type="submission" date="2014-09" db="EMBL/GenBank/DDBJ databases">
        <title>Sporocytophaga myxococcoides PG-01 genome sequencing.</title>
        <authorList>
            <person name="Liu L."/>
            <person name="Gao P.J."/>
            <person name="Chen G.J."/>
            <person name="Wang L.S."/>
        </authorList>
    </citation>
    <scope>NUCLEOTIDE SEQUENCE [LARGE SCALE GENOMIC DNA]</scope>
    <source>
        <strain evidence="7 8">PG-01</strain>
    </source>
</reference>
<dbReference type="Gene3D" id="3.60.110.10">
    <property type="entry name" value="Carbon-nitrogen hydrolase"/>
    <property type="match status" value="1"/>
</dbReference>
<proteinExistence type="inferred from homology"/>
<dbReference type="STRING" id="153721.MYP_1128"/>
<dbReference type="SUPFAM" id="SSF56317">
    <property type="entry name" value="Carbon-nitrogen hydrolase"/>
    <property type="match status" value="1"/>
</dbReference>
<evidence type="ECO:0000256" key="2">
    <source>
        <dbReference type="ARBA" id="ARBA00022801"/>
    </source>
</evidence>
<feature type="domain" description="CN hydrolase" evidence="6">
    <location>
        <begin position="4"/>
        <end position="241"/>
    </location>
</feature>
<dbReference type="FunFam" id="3.60.110.10:FF:000004">
    <property type="entry name" value="Carbon-nitrogen hydrolase"/>
    <property type="match status" value="1"/>
</dbReference>
<dbReference type="AlphaFoldDB" id="A0A098LAH1"/>
<name>A0A098LAH1_9BACT</name>
<dbReference type="Proteomes" id="UP000030185">
    <property type="component" value="Unassembled WGS sequence"/>
</dbReference>
<evidence type="ECO:0000256" key="1">
    <source>
        <dbReference type="ARBA" id="ARBA00010613"/>
    </source>
</evidence>
<evidence type="ECO:0000259" key="6">
    <source>
        <dbReference type="PROSITE" id="PS50263"/>
    </source>
</evidence>
<dbReference type="InterPro" id="IPR003010">
    <property type="entry name" value="C-N_Hydrolase"/>
</dbReference>
<keyword evidence="8" id="KW-1185">Reference proteome</keyword>
<dbReference type="EMBL" id="BBLT01000002">
    <property type="protein sequence ID" value="GAL83900.1"/>
    <property type="molecule type" value="Genomic_DNA"/>
</dbReference>
<evidence type="ECO:0000313" key="8">
    <source>
        <dbReference type="Proteomes" id="UP000030185"/>
    </source>
</evidence>
<comment type="similarity">
    <text evidence="1">Belongs to the carbon-nitrogen hydrolase superfamily. NIT1/NIT2 family.</text>
</comment>
<dbReference type="PANTHER" id="PTHR47799">
    <property type="entry name" value="OMEGA-AMIDASE YAFV"/>
    <property type="match status" value="1"/>
</dbReference>
<evidence type="ECO:0000256" key="3">
    <source>
        <dbReference type="ARBA" id="ARBA00039118"/>
    </source>
</evidence>
<dbReference type="CDD" id="cd07575">
    <property type="entry name" value="Xc-1258_like"/>
    <property type="match status" value="1"/>
</dbReference>
<keyword evidence="2 7" id="KW-0378">Hydrolase</keyword>
<organism evidence="7 8">
    <name type="scientific">Sporocytophaga myxococcoides</name>
    <dbReference type="NCBI Taxonomy" id="153721"/>
    <lineage>
        <taxon>Bacteria</taxon>
        <taxon>Pseudomonadati</taxon>
        <taxon>Bacteroidota</taxon>
        <taxon>Cytophagia</taxon>
        <taxon>Cytophagales</taxon>
        <taxon>Cytophagaceae</taxon>
        <taxon>Sporocytophaga</taxon>
    </lineage>
</organism>
<dbReference type="GO" id="GO:0106008">
    <property type="term" value="F:2-oxoglutaramate amidase activity"/>
    <property type="evidence" value="ECO:0007669"/>
    <property type="project" value="TreeGrafter"/>
</dbReference>
<evidence type="ECO:0000256" key="5">
    <source>
        <dbReference type="ARBA" id="ARBA00072139"/>
    </source>
</evidence>
<dbReference type="NCBIfam" id="NF007757">
    <property type="entry name" value="PRK10438.1"/>
    <property type="match status" value="1"/>
</dbReference>
<dbReference type="eggNOG" id="COG0388">
    <property type="taxonomic scope" value="Bacteria"/>
</dbReference>
<gene>
    <name evidence="7" type="ORF">MYP_1128</name>
</gene>
<dbReference type="OrthoDB" id="9811121at2"/>
<evidence type="ECO:0000256" key="4">
    <source>
        <dbReference type="ARBA" id="ARBA00052904"/>
    </source>
</evidence>
<dbReference type="InterPro" id="IPR036526">
    <property type="entry name" value="C-N_Hydrolase_sf"/>
</dbReference>
<protein>
    <recommendedName>
        <fullName evidence="5">Omega-amidase YafV</fullName>
        <ecNumber evidence="3">3.5.1.3</ecNumber>
    </recommendedName>
</protein>
<dbReference type="PANTHER" id="PTHR47799:SF1">
    <property type="entry name" value="OMEGA-AMIDASE YAFV"/>
    <property type="match status" value="1"/>
</dbReference>
<evidence type="ECO:0000313" key="7">
    <source>
        <dbReference type="EMBL" id="GAL83900.1"/>
    </source>
</evidence>
<dbReference type="InterPro" id="IPR052737">
    <property type="entry name" value="Omega-amidase_YafV"/>
</dbReference>
<sequence length="259" mass="29616">MQDLNITLVQTPLFWKNCGANLAMLEEKLWQIKDQSDLIILPEMFTTGFSMDAAELAEPMNLTAFKWMKQMAAQKKAVITGSVIIKEGEKFYNRLIWMEPNGKCDIYDKRHLFRMAGEDKVYTAGTGKIIKEIKGWKICPLVCYDLRFPVFSRNRENEYDLLIYVANWPAVRSVAWKTLLRARAIENISYVAGVNRIGTDGNNLPYSGDSAVIGPVGEYIEELHDREEVKTIVLSGEHLNAFRQKFPAHLDADSFEIEL</sequence>
<dbReference type="GO" id="GO:0050152">
    <property type="term" value="F:omega-amidase activity"/>
    <property type="evidence" value="ECO:0007669"/>
    <property type="project" value="UniProtKB-EC"/>
</dbReference>
<dbReference type="RefSeq" id="WP_045459631.1">
    <property type="nucleotide sequence ID" value="NZ_BBLT01000002.1"/>
</dbReference>
<comment type="caution">
    <text evidence="7">The sequence shown here is derived from an EMBL/GenBank/DDBJ whole genome shotgun (WGS) entry which is preliminary data.</text>
</comment>
<dbReference type="PROSITE" id="PS50263">
    <property type="entry name" value="CN_HYDROLASE"/>
    <property type="match status" value="1"/>
</dbReference>
<comment type="catalytic activity">
    <reaction evidence="4">
        <text>a monoamide of a dicarboxylate + H2O = a dicarboxylate + NH4(+)</text>
        <dbReference type="Rhea" id="RHEA:11716"/>
        <dbReference type="ChEBI" id="CHEBI:15377"/>
        <dbReference type="ChEBI" id="CHEBI:28938"/>
        <dbReference type="ChEBI" id="CHEBI:28965"/>
        <dbReference type="ChEBI" id="CHEBI:77450"/>
        <dbReference type="EC" id="3.5.1.3"/>
    </reaction>
</comment>
<dbReference type="EC" id="3.5.1.3" evidence="3"/>